<protein>
    <recommendedName>
        <fullName evidence="2">Terpene synthase metal-binding domain-containing protein</fullName>
    </recommendedName>
</protein>
<gene>
    <name evidence="3" type="ORF">JCGZ_09490</name>
</gene>
<sequence>MIVRLADDLDTSSDELERGDAPQSIQYYMYETGVSEVRAPRSTATACYTAPPCYLQGKIKGETDSSTSRRATQHPRATLQSSTWAKIPDLAHAAYKDEEGGEKKVSKGDEGDEDKDENGKVKWKSRESSTIAMILCEKLSIGYNLIPKLYILVQASLTSLPSGHRLPETGPTIMPPLHIVVLPMLYNFSLSAFVSGETQQRWLWLHFRSSLNINPPPITFDIVSSPHSRLWQALQHKQVMVSLLWINCDVDSGFRLLPSQLRPSGGPISCNQRQKQTLDKKLSPMV</sequence>
<dbReference type="InterPro" id="IPR005630">
    <property type="entry name" value="Terpene_synthase_metal-bd"/>
</dbReference>
<dbReference type="GO" id="GO:0010333">
    <property type="term" value="F:terpene synthase activity"/>
    <property type="evidence" value="ECO:0007669"/>
    <property type="project" value="InterPro"/>
</dbReference>
<dbReference type="Pfam" id="PF03936">
    <property type="entry name" value="Terpene_synth_C"/>
    <property type="match status" value="1"/>
</dbReference>
<evidence type="ECO:0000313" key="4">
    <source>
        <dbReference type="Proteomes" id="UP000027138"/>
    </source>
</evidence>
<dbReference type="Proteomes" id="UP000027138">
    <property type="component" value="Unassembled WGS sequence"/>
</dbReference>
<keyword evidence="4" id="KW-1185">Reference proteome</keyword>
<feature type="region of interest" description="Disordered" evidence="1">
    <location>
        <begin position="1"/>
        <end position="22"/>
    </location>
</feature>
<dbReference type="AlphaFoldDB" id="A0A067KGI0"/>
<feature type="compositionally biased region" description="Basic and acidic residues" evidence="1">
    <location>
        <begin position="96"/>
        <end position="109"/>
    </location>
</feature>
<accession>A0A067KGI0</accession>
<feature type="region of interest" description="Disordered" evidence="1">
    <location>
        <begin position="96"/>
        <end position="122"/>
    </location>
</feature>
<feature type="domain" description="Terpene synthase metal-binding" evidence="2">
    <location>
        <begin position="2"/>
        <end position="39"/>
    </location>
</feature>
<dbReference type="InterPro" id="IPR008949">
    <property type="entry name" value="Isoprenoid_synthase_dom_sf"/>
</dbReference>
<dbReference type="GO" id="GO:0000287">
    <property type="term" value="F:magnesium ion binding"/>
    <property type="evidence" value="ECO:0007669"/>
    <property type="project" value="InterPro"/>
</dbReference>
<feature type="region of interest" description="Disordered" evidence="1">
    <location>
        <begin position="60"/>
        <end position="80"/>
    </location>
</feature>
<organism evidence="3 4">
    <name type="scientific">Jatropha curcas</name>
    <name type="common">Barbados nut</name>
    <dbReference type="NCBI Taxonomy" id="180498"/>
    <lineage>
        <taxon>Eukaryota</taxon>
        <taxon>Viridiplantae</taxon>
        <taxon>Streptophyta</taxon>
        <taxon>Embryophyta</taxon>
        <taxon>Tracheophyta</taxon>
        <taxon>Spermatophyta</taxon>
        <taxon>Magnoliopsida</taxon>
        <taxon>eudicotyledons</taxon>
        <taxon>Gunneridae</taxon>
        <taxon>Pentapetalae</taxon>
        <taxon>rosids</taxon>
        <taxon>fabids</taxon>
        <taxon>Malpighiales</taxon>
        <taxon>Euphorbiaceae</taxon>
        <taxon>Crotonoideae</taxon>
        <taxon>Jatropheae</taxon>
        <taxon>Jatropha</taxon>
    </lineage>
</organism>
<dbReference type="Gene3D" id="1.10.600.10">
    <property type="entry name" value="Farnesyl Diphosphate Synthase"/>
    <property type="match status" value="1"/>
</dbReference>
<proteinExistence type="predicted"/>
<reference evidence="3 4" key="1">
    <citation type="journal article" date="2014" name="PLoS ONE">
        <title>Global Analysis of Gene Expression Profiles in Physic Nut (Jatropha curcas L.) Seedlings Exposed to Salt Stress.</title>
        <authorList>
            <person name="Zhang L."/>
            <person name="Zhang C."/>
            <person name="Wu P."/>
            <person name="Chen Y."/>
            <person name="Li M."/>
            <person name="Jiang H."/>
            <person name="Wu G."/>
        </authorList>
    </citation>
    <scope>NUCLEOTIDE SEQUENCE [LARGE SCALE GENOMIC DNA]</scope>
    <source>
        <strain evidence="4">cv. GZQX0401</strain>
        <tissue evidence="3">Young leaves</tissue>
    </source>
</reference>
<evidence type="ECO:0000259" key="2">
    <source>
        <dbReference type="Pfam" id="PF03936"/>
    </source>
</evidence>
<dbReference type="EMBL" id="KK914490">
    <property type="protein sequence ID" value="KDP35331.1"/>
    <property type="molecule type" value="Genomic_DNA"/>
</dbReference>
<name>A0A067KGI0_JATCU</name>
<evidence type="ECO:0000256" key="1">
    <source>
        <dbReference type="SAM" id="MobiDB-lite"/>
    </source>
</evidence>
<evidence type="ECO:0000313" key="3">
    <source>
        <dbReference type="EMBL" id="KDP35331.1"/>
    </source>
</evidence>